<dbReference type="EMBL" id="JAGEUA010000003">
    <property type="protein sequence ID" value="KAL0994490.1"/>
    <property type="molecule type" value="Genomic_DNA"/>
</dbReference>
<comment type="function">
    <text evidence="7">Part of the complex catalyzing the transfer of N-acetylglucosamine from UDP-N-acetylglucosamine to phosphatidylinositol, the first step of GPI biosynthesis.</text>
</comment>
<evidence type="ECO:0000256" key="2">
    <source>
        <dbReference type="ARBA" id="ARBA00004687"/>
    </source>
</evidence>
<feature type="domain" description="PIG-P" evidence="9">
    <location>
        <begin position="14"/>
        <end position="126"/>
    </location>
</feature>
<comment type="subcellular location">
    <subcellularLocation>
        <location evidence="1">Membrane</location>
        <topology evidence="1">Multi-pass membrane protein</topology>
    </subcellularLocation>
</comment>
<dbReference type="Proteomes" id="UP001557470">
    <property type="component" value="Unassembled WGS sequence"/>
</dbReference>
<evidence type="ECO:0000256" key="4">
    <source>
        <dbReference type="ARBA" id="ARBA00022692"/>
    </source>
</evidence>
<accession>A0ABD0XMP4</accession>
<dbReference type="Pfam" id="PF08510">
    <property type="entry name" value="PIG-P"/>
    <property type="match status" value="1"/>
</dbReference>
<proteinExistence type="inferred from homology"/>
<dbReference type="InterPro" id="IPR052263">
    <property type="entry name" value="GPI_Anchor_Biosynth"/>
</dbReference>
<reference evidence="10 11" key="1">
    <citation type="submission" date="2024-06" db="EMBL/GenBank/DDBJ databases">
        <authorList>
            <person name="Pan Q."/>
            <person name="Wen M."/>
            <person name="Jouanno E."/>
            <person name="Zahm M."/>
            <person name="Klopp C."/>
            <person name="Cabau C."/>
            <person name="Louis A."/>
            <person name="Berthelot C."/>
            <person name="Parey E."/>
            <person name="Roest Crollius H."/>
            <person name="Montfort J."/>
            <person name="Robinson-Rechavi M."/>
            <person name="Bouchez O."/>
            <person name="Lampietro C."/>
            <person name="Lopez Roques C."/>
            <person name="Donnadieu C."/>
            <person name="Postlethwait J."/>
            <person name="Bobe J."/>
            <person name="Verreycken H."/>
            <person name="Guiguen Y."/>
        </authorList>
    </citation>
    <scope>NUCLEOTIDE SEQUENCE [LARGE SCALE GENOMIC DNA]</scope>
    <source>
        <strain evidence="10">Up_M1</strain>
        <tissue evidence="10">Testis</tissue>
    </source>
</reference>
<dbReference type="GO" id="GO:0017176">
    <property type="term" value="F:phosphatidylinositol N-acetylglucosaminyltransferase activity"/>
    <property type="evidence" value="ECO:0007669"/>
    <property type="project" value="UniProtKB-UniRule"/>
</dbReference>
<evidence type="ECO:0000256" key="6">
    <source>
        <dbReference type="ARBA" id="ARBA00023136"/>
    </source>
</evidence>
<dbReference type="GO" id="GO:0006506">
    <property type="term" value="P:GPI anchor biosynthetic process"/>
    <property type="evidence" value="ECO:0007669"/>
    <property type="project" value="UniProtKB-KW"/>
</dbReference>
<keyword evidence="7" id="KW-0808">Transferase</keyword>
<dbReference type="InterPro" id="IPR013717">
    <property type="entry name" value="PIG-P"/>
</dbReference>
<comment type="pathway">
    <text evidence="2 7">Glycolipid biosynthesis; glycosylphosphatidylinositol-anchor biosynthesis.</text>
</comment>
<keyword evidence="11" id="KW-1185">Reference proteome</keyword>
<keyword evidence="6 7" id="KW-0472">Membrane</keyword>
<comment type="caution">
    <text evidence="10">The sequence shown here is derived from an EMBL/GenBank/DDBJ whole genome shotgun (WGS) entry which is preliminary data.</text>
</comment>
<name>A0ABD0XMP4_UMBPY</name>
<keyword evidence="5 8" id="KW-1133">Transmembrane helix</keyword>
<comment type="similarity">
    <text evidence="7">Belongs to the PIGP family.</text>
</comment>
<dbReference type="PIRSF" id="PIRSF008765">
    <property type="entry name" value="PIG-P_GPI19"/>
    <property type="match status" value="1"/>
</dbReference>
<dbReference type="PANTHER" id="PTHR46346:SF1">
    <property type="entry name" value="PHOSPHATIDYLINOSITOL N-ACETYLGLUCOSAMINYLTRANSFERASE SUBUNIT P"/>
    <property type="match status" value="1"/>
</dbReference>
<keyword evidence="3 7" id="KW-0337">GPI-anchor biosynthesis</keyword>
<dbReference type="GO" id="GO:0016020">
    <property type="term" value="C:membrane"/>
    <property type="evidence" value="ECO:0007669"/>
    <property type="project" value="UniProtKB-SubCell"/>
</dbReference>
<evidence type="ECO:0000256" key="7">
    <source>
        <dbReference type="PIRNR" id="PIRNR008765"/>
    </source>
</evidence>
<dbReference type="AlphaFoldDB" id="A0ABD0XMP4"/>
<feature type="transmembrane region" description="Helical" evidence="8">
    <location>
        <begin position="15"/>
        <end position="35"/>
    </location>
</feature>
<dbReference type="PANTHER" id="PTHR46346">
    <property type="entry name" value="PHOSPHATIDYLINOSITOL N-ACETYLGLUCOSAMINYLTRANSFERASE SUBUNIT P"/>
    <property type="match status" value="1"/>
</dbReference>
<evidence type="ECO:0000313" key="10">
    <source>
        <dbReference type="EMBL" id="KAL0994490.1"/>
    </source>
</evidence>
<feature type="transmembrane region" description="Helical" evidence="8">
    <location>
        <begin position="55"/>
        <end position="78"/>
    </location>
</feature>
<evidence type="ECO:0000256" key="8">
    <source>
        <dbReference type="SAM" id="Phobius"/>
    </source>
</evidence>
<dbReference type="InterPro" id="IPR016542">
    <property type="entry name" value="PIG-P_GPI19"/>
</dbReference>
<evidence type="ECO:0000259" key="9">
    <source>
        <dbReference type="Pfam" id="PF08510"/>
    </source>
</evidence>
<evidence type="ECO:0000256" key="5">
    <source>
        <dbReference type="ARBA" id="ARBA00022989"/>
    </source>
</evidence>
<protein>
    <recommendedName>
        <fullName evidence="7">Phosphatidylinositol N-acetylglucosaminyltransferase subunit P</fullName>
    </recommendedName>
</protein>
<evidence type="ECO:0000256" key="1">
    <source>
        <dbReference type="ARBA" id="ARBA00004141"/>
    </source>
</evidence>
<evidence type="ECO:0000256" key="3">
    <source>
        <dbReference type="ARBA" id="ARBA00022502"/>
    </source>
</evidence>
<sequence>MIMVENSPSPAPERAIYGFVLILGSQFGFFLYLVWAFVPQEWLHSVGLTYWPQKFWALGVPMYLLAAIVVCFIMLFAVNMINTAPLTSVDNITDVYSRGQRMDDCQKRAIPRLKDVSISEVNQMLYLSPH</sequence>
<organism evidence="10 11">
    <name type="scientific">Umbra pygmaea</name>
    <name type="common">Eastern mudminnow</name>
    <dbReference type="NCBI Taxonomy" id="75934"/>
    <lineage>
        <taxon>Eukaryota</taxon>
        <taxon>Metazoa</taxon>
        <taxon>Chordata</taxon>
        <taxon>Craniata</taxon>
        <taxon>Vertebrata</taxon>
        <taxon>Euteleostomi</taxon>
        <taxon>Actinopterygii</taxon>
        <taxon>Neopterygii</taxon>
        <taxon>Teleostei</taxon>
        <taxon>Protacanthopterygii</taxon>
        <taxon>Esociformes</taxon>
        <taxon>Umbridae</taxon>
        <taxon>Umbra</taxon>
    </lineage>
</organism>
<evidence type="ECO:0000313" key="11">
    <source>
        <dbReference type="Proteomes" id="UP001557470"/>
    </source>
</evidence>
<gene>
    <name evidence="10" type="ORF">UPYG_G00122950</name>
</gene>
<keyword evidence="4 8" id="KW-0812">Transmembrane</keyword>